<sequence length="281" mass="31281">CLISFFKYWFFLQIISRRSWTSTLSIPPVDCSPFTLGEIHCFQTLYDSPDVSTSIVHLLLATASENATIVDLLSRFGHGQGLLMKGGLHILQSPASHRYRTSSGHVGDTLQSSSACRVPEIHRFDLVLSYAPTGRAYYFTLTYLTPFWRGQGRSGQLIYTNSLGPIVWLTTFDVALPTMCDGTGATGVLWGIAHFSQQMTTSQRHAAYVDVVTRSLGDYGQLPLDTSDENFMSDPFCQGSIAILPPKFDVAGLRYIRGINHHGEVHIGFHNILFHNNEKTE</sequence>
<evidence type="ECO:0000313" key="1">
    <source>
        <dbReference type="Proteomes" id="UP000035642"/>
    </source>
</evidence>
<dbReference type="SUPFAM" id="SSF54373">
    <property type="entry name" value="FAD-linked reductases, C-terminal domain"/>
    <property type="match status" value="1"/>
</dbReference>
<dbReference type="InterPro" id="IPR050703">
    <property type="entry name" value="Flavin_MAO"/>
</dbReference>
<organism evidence="1 2">
    <name type="scientific">Angiostrongylus cantonensis</name>
    <name type="common">Rat lungworm</name>
    <dbReference type="NCBI Taxonomy" id="6313"/>
    <lineage>
        <taxon>Eukaryota</taxon>
        <taxon>Metazoa</taxon>
        <taxon>Ecdysozoa</taxon>
        <taxon>Nematoda</taxon>
        <taxon>Chromadorea</taxon>
        <taxon>Rhabditida</taxon>
        <taxon>Rhabditina</taxon>
        <taxon>Rhabditomorpha</taxon>
        <taxon>Strongyloidea</taxon>
        <taxon>Metastrongylidae</taxon>
        <taxon>Angiostrongylus</taxon>
    </lineage>
</organism>
<protein>
    <submittedName>
        <fullName evidence="2">ANF_receptor domain-containing protein</fullName>
    </submittedName>
</protein>
<dbReference type="Proteomes" id="UP000035642">
    <property type="component" value="Unassembled WGS sequence"/>
</dbReference>
<dbReference type="Gene3D" id="3.90.660.10">
    <property type="match status" value="1"/>
</dbReference>
<name>A0A0K0D4F0_ANGCA</name>
<dbReference type="PANTHER" id="PTHR43563:SF18">
    <property type="entry name" value="AMINE OXIDASE DOMAIN-CONTAINING PROTEIN"/>
    <property type="match status" value="1"/>
</dbReference>
<dbReference type="PANTHER" id="PTHR43563">
    <property type="entry name" value="AMINE OXIDASE"/>
    <property type="match status" value="1"/>
</dbReference>
<dbReference type="STRING" id="6313.A0A0K0D4F0"/>
<reference evidence="1" key="1">
    <citation type="submission" date="2012-09" db="EMBL/GenBank/DDBJ databases">
        <authorList>
            <person name="Martin A.A."/>
        </authorList>
    </citation>
    <scope>NUCLEOTIDE SEQUENCE</scope>
</reference>
<accession>A0A0K0D4F0</accession>
<evidence type="ECO:0000313" key="2">
    <source>
        <dbReference type="WBParaSite" id="ACAC_0000494501-mRNA-1"/>
    </source>
</evidence>
<proteinExistence type="predicted"/>
<dbReference type="AlphaFoldDB" id="A0A0K0D4F0"/>
<keyword evidence="1" id="KW-1185">Reference proteome</keyword>
<dbReference type="GO" id="GO:0016491">
    <property type="term" value="F:oxidoreductase activity"/>
    <property type="evidence" value="ECO:0007669"/>
    <property type="project" value="UniProtKB-ARBA"/>
</dbReference>
<reference evidence="2" key="2">
    <citation type="submission" date="2017-02" db="UniProtKB">
        <authorList>
            <consortium name="WormBaseParasite"/>
        </authorList>
    </citation>
    <scope>IDENTIFICATION</scope>
</reference>
<dbReference type="WBParaSite" id="ACAC_0000494501-mRNA-1">
    <property type="protein sequence ID" value="ACAC_0000494501-mRNA-1"/>
    <property type="gene ID" value="ACAC_0000494501"/>
</dbReference>